<protein>
    <submittedName>
        <fullName evidence="1">Uncharacterized protein</fullName>
    </submittedName>
</protein>
<organism evidence="1 2">
    <name type="scientific">Acorus gramineus</name>
    <name type="common">Dwarf sweet flag</name>
    <dbReference type="NCBI Taxonomy" id="55184"/>
    <lineage>
        <taxon>Eukaryota</taxon>
        <taxon>Viridiplantae</taxon>
        <taxon>Streptophyta</taxon>
        <taxon>Embryophyta</taxon>
        <taxon>Tracheophyta</taxon>
        <taxon>Spermatophyta</taxon>
        <taxon>Magnoliopsida</taxon>
        <taxon>Liliopsida</taxon>
        <taxon>Acoraceae</taxon>
        <taxon>Acorus</taxon>
    </lineage>
</organism>
<reference evidence="1" key="2">
    <citation type="submission" date="2023-06" db="EMBL/GenBank/DDBJ databases">
        <authorList>
            <person name="Ma L."/>
            <person name="Liu K.-W."/>
            <person name="Li Z."/>
            <person name="Hsiao Y.-Y."/>
            <person name="Qi Y."/>
            <person name="Fu T."/>
            <person name="Tang G."/>
            <person name="Zhang D."/>
            <person name="Sun W.-H."/>
            <person name="Liu D.-K."/>
            <person name="Li Y."/>
            <person name="Chen G.-Z."/>
            <person name="Liu X.-D."/>
            <person name="Liao X.-Y."/>
            <person name="Jiang Y.-T."/>
            <person name="Yu X."/>
            <person name="Hao Y."/>
            <person name="Huang J."/>
            <person name="Zhao X.-W."/>
            <person name="Ke S."/>
            <person name="Chen Y.-Y."/>
            <person name="Wu W.-L."/>
            <person name="Hsu J.-L."/>
            <person name="Lin Y.-F."/>
            <person name="Huang M.-D."/>
            <person name="Li C.-Y."/>
            <person name="Huang L."/>
            <person name="Wang Z.-W."/>
            <person name="Zhao X."/>
            <person name="Zhong W.-Y."/>
            <person name="Peng D.-H."/>
            <person name="Ahmad S."/>
            <person name="Lan S."/>
            <person name="Zhang J.-S."/>
            <person name="Tsai W.-C."/>
            <person name="Van De Peer Y."/>
            <person name="Liu Z.-J."/>
        </authorList>
    </citation>
    <scope>NUCLEOTIDE SEQUENCE</scope>
    <source>
        <strain evidence="1">SCP</strain>
        <tissue evidence="1">Leaves</tissue>
    </source>
</reference>
<gene>
    <name evidence="1" type="ORF">QJS04_geneDACA009487</name>
</gene>
<evidence type="ECO:0000313" key="1">
    <source>
        <dbReference type="EMBL" id="KAK1263553.1"/>
    </source>
</evidence>
<dbReference type="AlphaFoldDB" id="A0AAV9AHE7"/>
<keyword evidence="2" id="KW-1185">Reference proteome</keyword>
<dbReference type="EMBL" id="JAUJYN010000009">
    <property type="protein sequence ID" value="KAK1263553.1"/>
    <property type="molecule type" value="Genomic_DNA"/>
</dbReference>
<evidence type="ECO:0000313" key="2">
    <source>
        <dbReference type="Proteomes" id="UP001179952"/>
    </source>
</evidence>
<comment type="caution">
    <text evidence="1">The sequence shown here is derived from an EMBL/GenBank/DDBJ whole genome shotgun (WGS) entry which is preliminary data.</text>
</comment>
<accession>A0AAV9AHE7</accession>
<reference evidence="1" key="1">
    <citation type="journal article" date="2023" name="Nat. Commun.">
        <title>Diploid and tetraploid genomes of Acorus and the evolution of monocots.</title>
        <authorList>
            <person name="Ma L."/>
            <person name="Liu K.W."/>
            <person name="Li Z."/>
            <person name="Hsiao Y.Y."/>
            <person name="Qi Y."/>
            <person name="Fu T."/>
            <person name="Tang G.D."/>
            <person name="Zhang D."/>
            <person name="Sun W.H."/>
            <person name="Liu D.K."/>
            <person name="Li Y."/>
            <person name="Chen G.Z."/>
            <person name="Liu X.D."/>
            <person name="Liao X.Y."/>
            <person name="Jiang Y.T."/>
            <person name="Yu X."/>
            <person name="Hao Y."/>
            <person name="Huang J."/>
            <person name="Zhao X.W."/>
            <person name="Ke S."/>
            <person name="Chen Y.Y."/>
            <person name="Wu W.L."/>
            <person name="Hsu J.L."/>
            <person name="Lin Y.F."/>
            <person name="Huang M.D."/>
            <person name="Li C.Y."/>
            <person name="Huang L."/>
            <person name="Wang Z.W."/>
            <person name="Zhao X."/>
            <person name="Zhong W.Y."/>
            <person name="Peng D.H."/>
            <person name="Ahmad S."/>
            <person name="Lan S."/>
            <person name="Zhang J.S."/>
            <person name="Tsai W.C."/>
            <person name="Van de Peer Y."/>
            <person name="Liu Z.J."/>
        </authorList>
    </citation>
    <scope>NUCLEOTIDE SEQUENCE</scope>
    <source>
        <strain evidence="1">SCP</strain>
    </source>
</reference>
<proteinExistence type="predicted"/>
<dbReference type="Proteomes" id="UP001179952">
    <property type="component" value="Unassembled WGS sequence"/>
</dbReference>
<name>A0AAV9AHE7_ACOGR</name>
<sequence>MVKKSDAPLMYSFNGRIVRSEGSSFYEGGTMKTTIINKKISYVDLLQMMYHLTGTDPSLYKLSMTAVHPTHDGKCLGAPLEDDTGVKVMIMMYPKHAHIIQIWLEKEEIIQRVRGAMNYDAEDSYPSIVREPYQPSSSSFVPCTQENIIDATPTNAYGSVNIPHL</sequence>